<evidence type="ECO:0000256" key="1">
    <source>
        <dbReference type="SAM" id="MobiDB-lite"/>
    </source>
</evidence>
<accession>A0AA35YRW4</accession>
<dbReference type="EMBL" id="OX465080">
    <property type="protein sequence ID" value="CAI9278999.1"/>
    <property type="molecule type" value="Genomic_DNA"/>
</dbReference>
<dbReference type="Proteomes" id="UP001177003">
    <property type="component" value="Chromosome 4"/>
</dbReference>
<name>A0AA35YRW4_LACSI</name>
<dbReference type="AlphaFoldDB" id="A0AA35YRW4"/>
<sequence length="248" mass="28085">MTTSQVKTSNVEMIVVSSSVSQPELITVSLPLETNFETTQSQGREDVNFKIQELRKDMSKEIAVVQQDYASLNQKMDIIADAVTKFVKLYEILGHKVDQMSKDEVQSFLEINKLLTELKDFISKPYSSPLITPEFVSQKFILFESVLHKQLTPLSQLANILPTKARLLSQGCNGEKGSMLVKEIREKLVKKLKQVLKVMVIESVGEGSASKPKEIPTIQDRGKKVVVEKSKKERKAKVEAEMERHRHI</sequence>
<evidence type="ECO:0000313" key="3">
    <source>
        <dbReference type="Proteomes" id="UP001177003"/>
    </source>
</evidence>
<evidence type="ECO:0000313" key="2">
    <source>
        <dbReference type="EMBL" id="CAI9278999.1"/>
    </source>
</evidence>
<organism evidence="2 3">
    <name type="scientific">Lactuca saligna</name>
    <name type="common">Willowleaf lettuce</name>
    <dbReference type="NCBI Taxonomy" id="75948"/>
    <lineage>
        <taxon>Eukaryota</taxon>
        <taxon>Viridiplantae</taxon>
        <taxon>Streptophyta</taxon>
        <taxon>Embryophyta</taxon>
        <taxon>Tracheophyta</taxon>
        <taxon>Spermatophyta</taxon>
        <taxon>Magnoliopsida</taxon>
        <taxon>eudicotyledons</taxon>
        <taxon>Gunneridae</taxon>
        <taxon>Pentapetalae</taxon>
        <taxon>asterids</taxon>
        <taxon>campanulids</taxon>
        <taxon>Asterales</taxon>
        <taxon>Asteraceae</taxon>
        <taxon>Cichorioideae</taxon>
        <taxon>Cichorieae</taxon>
        <taxon>Lactucinae</taxon>
        <taxon>Lactuca</taxon>
    </lineage>
</organism>
<gene>
    <name evidence="2" type="ORF">LSALG_LOCUS18830</name>
</gene>
<protein>
    <submittedName>
        <fullName evidence="2">Uncharacterized protein</fullName>
    </submittedName>
</protein>
<proteinExistence type="predicted"/>
<reference evidence="2" key="1">
    <citation type="submission" date="2023-04" db="EMBL/GenBank/DDBJ databases">
        <authorList>
            <person name="Vijverberg K."/>
            <person name="Xiong W."/>
            <person name="Schranz E."/>
        </authorList>
    </citation>
    <scope>NUCLEOTIDE SEQUENCE</scope>
</reference>
<keyword evidence="3" id="KW-1185">Reference proteome</keyword>
<feature type="region of interest" description="Disordered" evidence="1">
    <location>
        <begin position="229"/>
        <end position="248"/>
    </location>
</feature>